<dbReference type="OrthoDB" id="9990982at2759"/>
<keyword evidence="2" id="KW-1133">Transmembrane helix</keyword>
<evidence type="ECO:0000313" key="5">
    <source>
        <dbReference type="Proteomes" id="UP000838878"/>
    </source>
</evidence>
<evidence type="ECO:0000256" key="1">
    <source>
        <dbReference type="PROSITE-ProRule" id="PRU00076"/>
    </source>
</evidence>
<gene>
    <name evidence="4" type="ORF">BINO364_LOCUS4132</name>
</gene>
<feature type="domain" description="EGF-like" evidence="3">
    <location>
        <begin position="10"/>
        <end position="45"/>
    </location>
</feature>
<dbReference type="PROSITE" id="PS50026">
    <property type="entry name" value="EGF_3"/>
    <property type="match status" value="1"/>
</dbReference>
<evidence type="ECO:0000313" key="4">
    <source>
        <dbReference type="EMBL" id="CAH0717535.1"/>
    </source>
</evidence>
<organism evidence="4 5">
    <name type="scientific">Brenthis ino</name>
    <name type="common">lesser marbled fritillary</name>
    <dbReference type="NCBI Taxonomy" id="405034"/>
    <lineage>
        <taxon>Eukaryota</taxon>
        <taxon>Metazoa</taxon>
        <taxon>Ecdysozoa</taxon>
        <taxon>Arthropoda</taxon>
        <taxon>Hexapoda</taxon>
        <taxon>Insecta</taxon>
        <taxon>Pterygota</taxon>
        <taxon>Neoptera</taxon>
        <taxon>Endopterygota</taxon>
        <taxon>Lepidoptera</taxon>
        <taxon>Glossata</taxon>
        <taxon>Ditrysia</taxon>
        <taxon>Papilionoidea</taxon>
        <taxon>Nymphalidae</taxon>
        <taxon>Heliconiinae</taxon>
        <taxon>Argynnini</taxon>
        <taxon>Brenthis</taxon>
    </lineage>
</organism>
<proteinExistence type="predicted"/>
<dbReference type="InterPro" id="IPR000742">
    <property type="entry name" value="EGF"/>
</dbReference>
<dbReference type="Proteomes" id="UP000838878">
    <property type="component" value="Chromosome 12"/>
</dbReference>
<feature type="transmembrane region" description="Helical" evidence="2">
    <location>
        <begin position="105"/>
        <end position="129"/>
    </location>
</feature>
<dbReference type="AlphaFoldDB" id="A0A8J9VDT4"/>
<protein>
    <recommendedName>
        <fullName evidence="3">EGF-like domain-containing protein</fullName>
    </recommendedName>
</protein>
<reference evidence="4" key="1">
    <citation type="submission" date="2021-12" db="EMBL/GenBank/DDBJ databases">
        <authorList>
            <person name="Martin H S."/>
        </authorList>
    </citation>
    <scope>NUCLEOTIDE SEQUENCE</scope>
</reference>
<evidence type="ECO:0000256" key="2">
    <source>
        <dbReference type="SAM" id="Phobius"/>
    </source>
</evidence>
<accession>A0A8J9VDT4</accession>
<dbReference type="PROSITE" id="PS00022">
    <property type="entry name" value="EGF_1"/>
    <property type="match status" value="1"/>
</dbReference>
<keyword evidence="1" id="KW-1015">Disulfide bond</keyword>
<evidence type="ECO:0000259" key="3">
    <source>
        <dbReference type="PROSITE" id="PS50026"/>
    </source>
</evidence>
<feature type="disulfide bond" evidence="1">
    <location>
        <begin position="14"/>
        <end position="24"/>
    </location>
</feature>
<keyword evidence="2" id="KW-0472">Membrane</keyword>
<dbReference type="EMBL" id="OV170232">
    <property type="protein sequence ID" value="CAH0717535.1"/>
    <property type="molecule type" value="Genomic_DNA"/>
</dbReference>
<feature type="non-terminal residue" evidence="4">
    <location>
        <position position="214"/>
    </location>
</feature>
<keyword evidence="5" id="KW-1185">Reference proteome</keyword>
<name>A0A8J9VDT4_9NEOP</name>
<comment type="caution">
    <text evidence="1">Lacks conserved residue(s) required for the propagation of feature annotation.</text>
</comment>
<keyword evidence="2" id="KW-0812">Transmembrane</keyword>
<sequence length="214" mass="21825">MGRRKRRDYQWGSCVGTCAHGGRCVAGAGGGACACAGAWGGPRCQHYVGHDHACLAAACPPPTVCVWRPSSDPAKAGTPYCACGEGLQCGAGSAGAEAGAAGAGAAAWGAGLLALLALLAALLAALYLVHRRRHGAFVHARLAEGGAEALEISNPMYLGDDEPPPEPHAHAHRNRANTNGGNHFANPIYESMYAPDAAPAEVTRAYGRLATTDM</sequence>
<feature type="disulfide bond" evidence="1">
    <location>
        <begin position="35"/>
        <end position="44"/>
    </location>
</feature>
<keyword evidence="1" id="KW-0245">EGF-like domain</keyword>
<dbReference type="PROSITE" id="PS51257">
    <property type="entry name" value="PROKAR_LIPOPROTEIN"/>
    <property type="match status" value="1"/>
</dbReference>